<name>A0ABV8R6W1_9MICC</name>
<proteinExistence type="inferred from homology"/>
<dbReference type="Gene3D" id="3.20.20.300">
    <property type="entry name" value="Glycoside hydrolase, family 3, N-terminal domain"/>
    <property type="match status" value="1"/>
</dbReference>
<keyword evidence="3 6" id="KW-0326">Glycosidase</keyword>
<feature type="compositionally biased region" description="Low complexity" evidence="4">
    <location>
        <begin position="11"/>
        <end position="30"/>
    </location>
</feature>
<evidence type="ECO:0000256" key="3">
    <source>
        <dbReference type="ARBA" id="ARBA00023295"/>
    </source>
</evidence>
<evidence type="ECO:0000259" key="5">
    <source>
        <dbReference type="Pfam" id="PF00933"/>
    </source>
</evidence>
<dbReference type="GO" id="GO:0016798">
    <property type="term" value="F:hydrolase activity, acting on glycosyl bonds"/>
    <property type="evidence" value="ECO:0007669"/>
    <property type="project" value="UniProtKB-KW"/>
</dbReference>
<dbReference type="InterPro" id="IPR017853">
    <property type="entry name" value="GH"/>
</dbReference>
<evidence type="ECO:0000256" key="4">
    <source>
        <dbReference type="SAM" id="MobiDB-lite"/>
    </source>
</evidence>
<accession>A0ABV8R6W1</accession>
<evidence type="ECO:0000256" key="2">
    <source>
        <dbReference type="ARBA" id="ARBA00022801"/>
    </source>
</evidence>
<evidence type="ECO:0000313" key="6">
    <source>
        <dbReference type="EMBL" id="MFC4266944.1"/>
    </source>
</evidence>
<organism evidence="6 7">
    <name type="scientific">Arthrobacter cryoconiti</name>
    <dbReference type="NCBI Taxonomy" id="748907"/>
    <lineage>
        <taxon>Bacteria</taxon>
        <taxon>Bacillati</taxon>
        <taxon>Actinomycetota</taxon>
        <taxon>Actinomycetes</taxon>
        <taxon>Micrococcales</taxon>
        <taxon>Micrococcaceae</taxon>
        <taxon>Arthrobacter</taxon>
    </lineage>
</organism>
<dbReference type="PANTHER" id="PTHR30480">
    <property type="entry name" value="BETA-HEXOSAMINIDASE-RELATED"/>
    <property type="match status" value="1"/>
</dbReference>
<dbReference type="InterPro" id="IPR036962">
    <property type="entry name" value="Glyco_hydro_3_N_sf"/>
</dbReference>
<evidence type="ECO:0000313" key="7">
    <source>
        <dbReference type="Proteomes" id="UP001595773"/>
    </source>
</evidence>
<dbReference type="Proteomes" id="UP001595773">
    <property type="component" value="Unassembled WGS sequence"/>
</dbReference>
<dbReference type="EC" id="3.2.1.-" evidence="6"/>
<dbReference type="EMBL" id="JBHSCQ010000022">
    <property type="protein sequence ID" value="MFC4266944.1"/>
    <property type="molecule type" value="Genomic_DNA"/>
</dbReference>
<keyword evidence="7" id="KW-1185">Reference proteome</keyword>
<sequence length="553" mass="56723">MTSSDPRHLPPHSGAPSPSSATTAQPLATSGIPDSLQTEKSLETIPSPELARLVNAVIWPGFVGTTVPTWLERALRNGLAGVVYFSHNIDPQIPGQVAALSAAIRAANPSAVVGVDEEGGNVTRLQARDGSAIPGAAVLGALDEPATTAAAGRAIARLCRAAGVNLSIAPVADVNTNPLNPVIGVRAFGSDTQLVSVHTAAAVSGIQELRVGACAKHFPGHGDTVADSHMDVARVALTMEQMRAHHLPPFQAAIDAGVAAMMSAHIIIPELGEAPATLNPLTGALLRDMGFDGLLITDALDMAAVRATVGPGEGGVLALLAGADLLCVGNPLNAYTSGRDDESCYTEVFDALMAAVESGRLPVPVLRRAAQRVETFAQWSAQTPHAAQTDGFDSAEADASIDWVDVAARACRIDQGTGAVELADPDAVLTLIDARTGHNMAAGPTDNFMAQALMERHRVNAVSASSLNAENLSDLVSCEESLGEPVFVMVDSLLSMNQQATLAQVAAVAPHAVCINTGLAPQSGPAIGTALTTIHCHGFSAVTAQAVARLVGI</sequence>
<dbReference type="SUPFAM" id="SSF51445">
    <property type="entry name" value="(Trans)glycosidases"/>
    <property type="match status" value="1"/>
</dbReference>
<protein>
    <submittedName>
        <fullName evidence="6">Glycoside hydrolase family 3 protein</fullName>
        <ecNumber evidence="6">3.2.1.-</ecNumber>
    </submittedName>
</protein>
<dbReference type="InterPro" id="IPR050226">
    <property type="entry name" value="NagZ_Beta-hexosaminidase"/>
</dbReference>
<dbReference type="RefSeq" id="WP_230065840.1">
    <property type="nucleotide sequence ID" value="NZ_BAABLL010000010.1"/>
</dbReference>
<feature type="domain" description="Glycoside hydrolase family 3 N-terminal" evidence="5">
    <location>
        <begin position="77"/>
        <end position="375"/>
    </location>
</feature>
<reference evidence="7" key="1">
    <citation type="journal article" date="2019" name="Int. J. Syst. Evol. Microbiol.">
        <title>The Global Catalogue of Microorganisms (GCM) 10K type strain sequencing project: providing services to taxonomists for standard genome sequencing and annotation.</title>
        <authorList>
            <consortium name="The Broad Institute Genomics Platform"/>
            <consortium name="The Broad Institute Genome Sequencing Center for Infectious Disease"/>
            <person name="Wu L."/>
            <person name="Ma J."/>
        </authorList>
    </citation>
    <scope>NUCLEOTIDE SEQUENCE [LARGE SCALE GENOMIC DNA]</scope>
    <source>
        <strain evidence="7">CGMCC 1.10698</strain>
    </source>
</reference>
<evidence type="ECO:0000256" key="1">
    <source>
        <dbReference type="ARBA" id="ARBA00005336"/>
    </source>
</evidence>
<feature type="region of interest" description="Disordered" evidence="4">
    <location>
        <begin position="1"/>
        <end position="40"/>
    </location>
</feature>
<keyword evidence="2 6" id="KW-0378">Hydrolase</keyword>
<dbReference type="Pfam" id="PF00933">
    <property type="entry name" value="Glyco_hydro_3"/>
    <property type="match status" value="1"/>
</dbReference>
<comment type="similarity">
    <text evidence="1">Belongs to the glycosyl hydrolase 3 family.</text>
</comment>
<dbReference type="PANTHER" id="PTHR30480:SF16">
    <property type="entry name" value="GLYCOSIDE HYDROLASE FAMILY 3 DOMAIN PROTEIN"/>
    <property type="match status" value="1"/>
</dbReference>
<comment type="caution">
    <text evidence="6">The sequence shown here is derived from an EMBL/GenBank/DDBJ whole genome shotgun (WGS) entry which is preliminary data.</text>
</comment>
<dbReference type="InterPro" id="IPR001764">
    <property type="entry name" value="Glyco_hydro_3_N"/>
</dbReference>
<gene>
    <name evidence="6" type="ORF">ACFOW9_15145</name>
</gene>